<dbReference type="Proteomes" id="UP000641588">
    <property type="component" value="Unassembled WGS sequence"/>
</dbReference>
<dbReference type="RefSeq" id="WP_171655689.1">
    <property type="nucleotide sequence ID" value="NZ_WHOD01000113.1"/>
</dbReference>
<name>A0A972K4Y2_9BACL</name>
<dbReference type="Gene3D" id="1.10.10.10">
    <property type="entry name" value="Winged helix-like DNA-binding domain superfamily/Winged helix DNA-binding domain"/>
    <property type="match status" value="1"/>
</dbReference>
<evidence type="ECO:0000313" key="2">
    <source>
        <dbReference type="Proteomes" id="UP000641588"/>
    </source>
</evidence>
<gene>
    <name evidence="1" type="ORF">GC093_30040</name>
</gene>
<dbReference type="AlphaFoldDB" id="A0A972K4Y2"/>
<dbReference type="SUPFAM" id="SSF46785">
    <property type="entry name" value="Winged helix' DNA-binding domain"/>
    <property type="match status" value="1"/>
</dbReference>
<evidence type="ECO:0000313" key="1">
    <source>
        <dbReference type="EMBL" id="NOU97433.1"/>
    </source>
</evidence>
<protein>
    <submittedName>
        <fullName evidence="1">Winged helix-turn-helix transcriptional regulator</fullName>
    </submittedName>
</protein>
<dbReference type="Pfam" id="PF13412">
    <property type="entry name" value="HTH_24"/>
    <property type="match status" value="1"/>
</dbReference>
<reference evidence="1" key="1">
    <citation type="submission" date="2019-10" db="EMBL/GenBank/DDBJ databases">
        <title>Description of Paenibacillus glebae sp. nov.</title>
        <authorList>
            <person name="Carlier A."/>
            <person name="Qi S."/>
        </authorList>
    </citation>
    <scope>NUCLEOTIDE SEQUENCE</scope>
    <source>
        <strain evidence="1">LMG 31456</strain>
    </source>
</reference>
<dbReference type="InterPro" id="IPR036388">
    <property type="entry name" value="WH-like_DNA-bd_sf"/>
</dbReference>
<proteinExistence type="predicted"/>
<keyword evidence="2" id="KW-1185">Reference proteome</keyword>
<sequence>MEPPTSEYLTKSQFQSKIIEALENNPDSSLQDISEVVNLKQEVVKKVLTRLVNRGIVIRIDNENEVIYRVNKKLYYSA</sequence>
<organism evidence="1 2">
    <name type="scientific">Paenibacillus foliorum</name>
    <dbReference type="NCBI Taxonomy" id="2654974"/>
    <lineage>
        <taxon>Bacteria</taxon>
        <taxon>Bacillati</taxon>
        <taxon>Bacillota</taxon>
        <taxon>Bacilli</taxon>
        <taxon>Bacillales</taxon>
        <taxon>Paenibacillaceae</taxon>
        <taxon>Paenibacillus</taxon>
    </lineage>
</organism>
<dbReference type="InterPro" id="IPR036390">
    <property type="entry name" value="WH_DNA-bd_sf"/>
</dbReference>
<comment type="caution">
    <text evidence="1">The sequence shown here is derived from an EMBL/GenBank/DDBJ whole genome shotgun (WGS) entry which is preliminary data.</text>
</comment>
<accession>A0A972K4Y2</accession>
<dbReference type="EMBL" id="WHOD01000113">
    <property type="protein sequence ID" value="NOU97433.1"/>
    <property type="molecule type" value="Genomic_DNA"/>
</dbReference>